<dbReference type="AlphaFoldDB" id="A0A392SPQ1"/>
<evidence type="ECO:0000313" key="2">
    <source>
        <dbReference type="Proteomes" id="UP000265520"/>
    </source>
</evidence>
<feature type="non-terminal residue" evidence="1">
    <location>
        <position position="18"/>
    </location>
</feature>
<evidence type="ECO:0000313" key="1">
    <source>
        <dbReference type="EMBL" id="MCI50853.1"/>
    </source>
</evidence>
<reference evidence="1 2" key="1">
    <citation type="journal article" date="2018" name="Front. Plant Sci.">
        <title>Red Clover (Trifolium pratense) and Zigzag Clover (T. medium) - A Picture of Genomic Similarities and Differences.</title>
        <authorList>
            <person name="Dluhosova J."/>
            <person name="Istvanek J."/>
            <person name="Nedelnik J."/>
            <person name="Repkova J."/>
        </authorList>
    </citation>
    <scope>NUCLEOTIDE SEQUENCE [LARGE SCALE GENOMIC DNA]</scope>
    <source>
        <strain evidence="2">cv. 10/8</strain>
        <tissue evidence="1">Leaf</tissue>
    </source>
</reference>
<protein>
    <submittedName>
        <fullName evidence="1">Uncharacterized protein</fullName>
    </submittedName>
</protein>
<dbReference type="Proteomes" id="UP000265520">
    <property type="component" value="Unassembled WGS sequence"/>
</dbReference>
<comment type="caution">
    <text evidence="1">The sequence shown here is derived from an EMBL/GenBank/DDBJ whole genome shotgun (WGS) entry which is preliminary data.</text>
</comment>
<accession>A0A392SPQ1</accession>
<proteinExistence type="predicted"/>
<sequence>MAGLGFPDIQAQSYHETE</sequence>
<organism evidence="1 2">
    <name type="scientific">Trifolium medium</name>
    <dbReference type="NCBI Taxonomy" id="97028"/>
    <lineage>
        <taxon>Eukaryota</taxon>
        <taxon>Viridiplantae</taxon>
        <taxon>Streptophyta</taxon>
        <taxon>Embryophyta</taxon>
        <taxon>Tracheophyta</taxon>
        <taxon>Spermatophyta</taxon>
        <taxon>Magnoliopsida</taxon>
        <taxon>eudicotyledons</taxon>
        <taxon>Gunneridae</taxon>
        <taxon>Pentapetalae</taxon>
        <taxon>rosids</taxon>
        <taxon>fabids</taxon>
        <taxon>Fabales</taxon>
        <taxon>Fabaceae</taxon>
        <taxon>Papilionoideae</taxon>
        <taxon>50 kb inversion clade</taxon>
        <taxon>NPAAA clade</taxon>
        <taxon>Hologalegina</taxon>
        <taxon>IRL clade</taxon>
        <taxon>Trifolieae</taxon>
        <taxon>Trifolium</taxon>
    </lineage>
</organism>
<name>A0A392SPQ1_9FABA</name>
<keyword evidence="2" id="KW-1185">Reference proteome</keyword>
<dbReference type="EMBL" id="LXQA010423005">
    <property type="protein sequence ID" value="MCI50853.1"/>
    <property type="molecule type" value="Genomic_DNA"/>
</dbReference>